<keyword evidence="6" id="KW-0443">Lipid metabolism</keyword>
<evidence type="ECO:0000313" key="11">
    <source>
        <dbReference type="Proteomes" id="UP000886889"/>
    </source>
</evidence>
<dbReference type="PANTHER" id="PTHR31727">
    <property type="entry name" value="OLEOYL-ACYL CARRIER PROTEIN THIOESTERASE 1, CHLOROPLASTIC"/>
    <property type="match status" value="1"/>
</dbReference>
<comment type="caution">
    <text evidence="10">The sequence shown here is derived from an EMBL/GenBank/DDBJ whole genome shotgun (WGS) entry which is preliminary data.</text>
</comment>
<dbReference type="Proteomes" id="UP000886889">
    <property type="component" value="Unassembled WGS sequence"/>
</dbReference>
<dbReference type="CDD" id="cd00586">
    <property type="entry name" value="4HBT"/>
    <property type="match status" value="1"/>
</dbReference>
<dbReference type="InterPro" id="IPR002864">
    <property type="entry name" value="Acyl-ACP_thioesterase_NHD"/>
</dbReference>
<dbReference type="GO" id="GO:0000036">
    <property type="term" value="F:acyl carrier activity"/>
    <property type="evidence" value="ECO:0007669"/>
    <property type="project" value="TreeGrafter"/>
</dbReference>
<feature type="domain" description="Acyl-ACP thioesterase-like C-terminal" evidence="9">
    <location>
        <begin position="158"/>
        <end position="208"/>
    </location>
</feature>
<accession>A0A9D1NYR1</accession>
<evidence type="ECO:0000256" key="1">
    <source>
        <dbReference type="ARBA" id="ARBA00006500"/>
    </source>
</evidence>
<evidence type="ECO:0000256" key="4">
    <source>
        <dbReference type="ARBA" id="ARBA00022832"/>
    </source>
</evidence>
<dbReference type="PANTHER" id="PTHR31727:SF6">
    <property type="entry name" value="OLEOYL-ACYL CARRIER PROTEIN THIOESTERASE 1, CHLOROPLASTIC"/>
    <property type="match status" value="1"/>
</dbReference>
<evidence type="ECO:0000256" key="5">
    <source>
        <dbReference type="ARBA" id="ARBA00022946"/>
    </source>
</evidence>
<dbReference type="Pfam" id="PF01643">
    <property type="entry name" value="Acyl-ACP_TE"/>
    <property type="match status" value="1"/>
</dbReference>
<proteinExistence type="inferred from homology"/>
<dbReference type="Gene3D" id="3.10.129.10">
    <property type="entry name" value="Hotdog Thioesterase"/>
    <property type="match status" value="1"/>
</dbReference>
<evidence type="ECO:0000259" key="9">
    <source>
        <dbReference type="Pfam" id="PF20791"/>
    </source>
</evidence>
<protein>
    <submittedName>
        <fullName evidence="10">Acyl-[acyl-carrier-protein] thioesterase</fullName>
    </submittedName>
</protein>
<evidence type="ECO:0000256" key="6">
    <source>
        <dbReference type="ARBA" id="ARBA00023098"/>
    </source>
</evidence>
<evidence type="ECO:0000256" key="7">
    <source>
        <dbReference type="ARBA" id="ARBA00023160"/>
    </source>
</evidence>
<evidence type="ECO:0000313" key="10">
    <source>
        <dbReference type="EMBL" id="HIV22685.1"/>
    </source>
</evidence>
<dbReference type="AlphaFoldDB" id="A0A9D1NYR1"/>
<dbReference type="InterPro" id="IPR049427">
    <property type="entry name" value="Acyl-ACP_TE_C"/>
</dbReference>
<evidence type="ECO:0000256" key="3">
    <source>
        <dbReference type="ARBA" id="ARBA00022801"/>
    </source>
</evidence>
<keyword evidence="4" id="KW-0276">Fatty acid metabolism</keyword>
<sequence>MNGKYEFEGKIRYSEIDETGCLSLAGLVNYFQDVSTFQSEELGIGVEYLTERHQAWILSSWQIVIDHLPKLCESVKAQTWAYDFQGFYGMRNFVLLGADGKPAARANSIWVLYDTRENRPVRVPEDMAQAYPMLEPLEMEYAPRKIRLPQGGEPREAFAIGRHQLDTNHHVNNGQYIAMAAEYLPAGFKIRQMRAEYKMQARLHDEICPRVYTEENQVTAALCSSQGKPYAVVAFEERRKEQDR</sequence>
<gene>
    <name evidence="10" type="ORF">IAC80_01965</name>
</gene>
<evidence type="ECO:0000256" key="2">
    <source>
        <dbReference type="ARBA" id="ARBA00022516"/>
    </source>
</evidence>
<dbReference type="InterPro" id="IPR045023">
    <property type="entry name" value="FATA/B"/>
</dbReference>
<keyword evidence="2" id="KW-0444">Lipid biosynthesis</keyword>
<reference evidence="10" key="2">
    <citation type="journal article" date="2021" name="PeerJ">
        <title>Extensive microbial diversity within the chicken gut microbiome revealed by metagenomics and culture.</title>
        <authorList>
            <person name="Gilroy R."/>
            <person name="Ravi A."/>
            <person name="Getino M."/>
            <person name="Pursley I."/>
            <person name="Horton D.L."/>
            <person name="Alikhan N.F."/>
            <person name="Baker D."/>
            <person name="Gharbi K."/>
            <person name="Hall N."/>
            <person name="Watson M."/>
            <person name="Adriaenssens E.M."/>
            <person name="Foster-Nyarko E."/>
            <person name="Jarju S."/>
            <person name="Secka A."/>
            <person name="Antonio M."/>
            <person name="Oren A."/>
            <person name="Chaudhuri R.R."/>
            <person name="La Ragione R."/>
            <person name="Hildebrand F."/>
            <person name="Pallen M.J."/>
        </authorList>
    </citation>
    <scope>NUCLEOTIDE SEQUENCE</scope>
    <source>
        <strain evidence="10">ChiBcec6-7307</strain>
    </source>
</reference>
<feature type="domain" description="Acyl-ACP thioesterase N-terminal hotdog" evidence="8">
    <location>
        <begin position="5"/>
        <end position="131"/>
    </location>
</feature>
<dbReference type="SUPFAM" id="SSF54637">
    <property type="entry name" value="Thioesterase/thiol ester dehydrase-isomerase"/>
    <property type="match status" value="2"/>
</dbReference>
<dbReference type="Pfam" id="PF20791">
    <property type="entry name" value="Acyl-ACP_TE_C"/>
    <property type="match status" value="1"/>
</dbReference>
<keyword evidence="7" id="KW-0275">Fatty acid biosynthesis</keyword>
<dbReference type="InterPro" id="IPR029069">
    <property type="entry name" value="HotDog_dom_sf"/>
</dbReference>
<dbReference type="GO" id="GO:0016297">
    <property type="term" value="F:fatty acyl-[ACP] hydrolase activity"/>
    <property type="evidence" value="ECO:0007669"/>
    <property type="project" value="InterPro"/>
</dbReference>
<keyword evidence="3" id="KW-0378">Hydrolase</keyword>
<reference evidence="10" key="1">
    <citation type="submission" date="2020-10" db="EMBL/GenBank/DDBJ databases">
        <authorList>
            <person name="Gilroy R."/>
        </authorList>
    </citation>
    <scope>NUCLEOTIDE SEQUENCE</scope>
    <source>
        <strain evidence="10">ChiBcec6-7307</strain>
    </source>
</reference>
<evidence type="ECO:0000259" key="8">
    <source>
        <dbReference type="Pfam" id="PF01643"/>
    </source>
</evidence>
<organism evidence="10 11">
    <name type="scientific">Candidatus Merdiplasma excrementigallinarum</name>
    <dbReference type="NCBI Taxonomy" id="2840864"/>
    <lineage>
        <taxon>Bacteria</taxon>
        <taxon>Bacillati</taxon>
        <taxon>Bacillota</taxon>
        <taxon>Clostridia</taxon>
        <taxon>Lachnospirales</taxon>
        <taxon>Lachnospiraceae</taxon>
        <taxon>Lachnospiraceae incertae sedis</taxon>
        <taxon>Candidatus Merdiplasma</taxon>
    </lineage>
</organism>
<keyword evidence="5" id="KW-0809">Transit peptide</keyword>
<name>A0A9D1NYR1_9FIRM</name>
<comment type="similarity">
    <text evidence="1">Belongs to the acyl-ACP thioesterase family.</text>
</comment>
<dbReference type="EMBL" id="DVOS01000022">
    <property type="protein sequence ID" value="HIV22685.1"/>
    <property type="molecule type" value="Genomic_DNA"/>
</dbReference>